<dbReference type="EMBL" id="CAKLBY020000195">
    <property type="protein sequence ID" value="CAK7933603.1"/>
    <property type="molecule type" value="Genomic_DNA"/>
</dbReference>
<sequence length="89" mass="8833">MGSAAEAARKAGARIHAAEDSSSLASAAGDCAPAVAIQQQAVPVVDSSRGESPRVADTPAADAAGDTTSNADETEIELISFNKSDDACD</sequence>
<gene>
    <name evidence="2" type="ORF">PM001_LOCUS18753</name>
</gene>
<evidence type="ECO:0000313" key="2">
    <source>
        <dbReference type="EMBL" id="CAK7933603.1"/>
    </source>
</evidence>
<proteinExistence type="predicted"/>
<dbReference type="AlphaFoldDB" id="A0AAV1UIV0"/>
<reference evidence="2" key="1">
    <citation type="submission" date="2024-01" db="EMBL/GenBank/DDBJ databases">
        <authorList>
            <person name="Webb A."/>
        </authorList>
    </citation>
    <scope>NUCLEOTIDE SEQUENCE</scope>
    <source>
        <strain evidence="2">Pm1</strain>
    </source>
</reference>
<comment type="caution">
    <text evidence="2">The sequence shown here is derived from an EMBL/GenBank/DDBJ whole genome shotgun (WGS) entry which is preliminary data.</text>
</comment>
<feature type="compositionally biased region" description="Low complexity" evidence="1">
    <location>
        <begin position="56"/>
        <end position="68"/>
    </location>
</feature>
<protein>
    <submittedName>
        <fullName evidence="2">Uncharacterized protein</fullName>
    </submittedName>
</protein>
<evidence type="ECO:0000313" key="3">
    <source>
        <dbReference type="Proteomes" id="UP001162060"/>
    </source>
</evidence>
<accession>A0AAV1UIV0</accession>
<feature type="region of interest" description="Disordered" evidence="1">
    <location>
        <begin position="41"/>
        <end position="89"/>
    </location>
</feature>
<name>A0AAV1UIV0_9STRA</name>
<feature type="region of interest" description="Disordered" evidence="1">
    <location>
        <begin position="1"/>
        <end position="24"/>
    </location>
</feature>
<dbReference type="Proteomes" id="UP001162060">
    <property type="component" value="Unassembled WGS sequence"/>
</dbReference>
<evidence type="ECO:0000256" key="1">
    <source>
        <dbReference type="SAM" id="MobiDB-lite"/>
    </source>
</evidence>
<organism evidence="2 3">
    <name type="scientific">Peronospora matthiolae</name>
    <dbReference type="NCBI Taxonomy" id="2874970"/>
    <lineage>
        <taxon>Eukaryota</taxon>
        <taxon>Sar</taxon>
        <taxon>Stramenopiles</taxon>
        <taxon>Oomycota</taxon>
        <taxon>Peronosporomycetes</taxon>
        <taxon>Peronosporales</taxon>
        <taxon>Peronosporaceae</taxon>
        <taxon>Peronospora</taxon>
    </lineage>
</organism>